<evidence type="ECO:0000256" key="1">
    <source>
        <dbReference type="ARBA" id="ARBA00004417"/>
    </source>
</evidence>
<dbReference type="InterPro" id="IPR012340">
    <property type="entry name" value="NA-bd_OB-fold"/>
</dbReference>
<dbReference type="GO" id="GO:0008643">
    <property type="term" value="P:carbohydrate transport"/>
    <property type="evidence" value="ECO:0007669"/>
    <property type="project" value="InterPro"/>
</dbReference>
<dbReference type="SUPFAM" id="SSF50331">
    <property type="entry name" value="MOP-like"/>
    <property type="match status" value="1"/>
</dbReference>
<gene>
    <name evidence="7" type="ORF">EDC22_101329</name>
</gene>
<dbReference type="Pfam" id="PF00005">
    <property type="entry name" value="ABC_tran"/>
    <property type="match status" value="1"/>
</dbReference>
<dbReference type="FunFam" id="3.40.50.300:FF:000042">
    <property type="entry name" value="Maltose/maltodextrin ABC transporter, ATP-binding protein"/>
    <property type="match status" value="1"/>
</dbReference>
<dbReference type="PROSITE" id="PS00211">
    <property type="entry name" value="ABC_TRANSPORTER_1"/>
    <property type="match status" value="1"/>
</dbReference>
<dbReference type="GO" id="GO:0055052">
    <property type="term" value="C:ATP-binding cassette (ABC) transporter complex, substrate-binding subunit-containing"/>
    <property type="evidence" value="ECO:0007669"/>
    <property type="project" value="TreeGrafter"/>
</dbReference>
<dbReference type="Gene3D" id="2.40.50.100">
    <property type="match status" value="1"/>
</dbReference>
<dbReference type="InterPro" id="IPR003593">
    <property type="entry name" value="AAA+_ATPase"/>
</dbReference>
<evidence type="ECO:0000259" key="6">
    <source>
        <dbReference type="PROSITE" id="PS50893"/>
    </source>
</evidence>
<dbReference type="AlphaFoldDB" id="A0A4R3MIK6"/>
<dbReference type="SUPFAM" id="SSF52540">
    <property type="entry name" value="P-loop containing nucleoside triphosphate hydrolases"/>
    <property type="match status" value="1"/>
</dbReference>
<dbReference type="OrthoDB" id="394852at2"/>
<feature type="domain" description="ABC transporter" evidence="6">
    <location>
        <begin position="4"/>
        <end position="234"/>
    </location>
</feature>
<dbReference type="PROSITE" id="PS50893">
    <property type="entry name" value="ABC_TRANSPORTER_2"/>
    <property type="match status" value="1"/>
</dbReference>
<name>A0A4R3MIK6_9HYPH</name>
<proteinExistence type="inferred from homology"/>
<dbReference type="CDD" id="cd03301">
    <property type="entry name" value="ABC_MalK_N"/>
    <property type="match status" value="1"/>
</dbReference>
<evidence type="ECO:0000256" key="4">
    <source>
        <dbReference type="ARBA" id="ARBA00022741"/>
    </source>
</evidence>
<dbReference type="InterPro" id="IPR003439">
    <property type="entry name" value="ABC_transporter-like_ATP-bd"/>
</dbReference>
<dbReference type="Gene3D" id="3.40.50.300">
    <property type="entry name" value="P-loop containing nucleotide triphosphate hydrolases"/>
    <property type="match status" value="1"/>
</dbReference>
<comment type="similarity">
    <text evidence="2">Belongs to the ABC transporter superfamily.</text>
</comment>
<dbReference type="InterPro" id="IPR040582">
    <property type="entry name" value="OB_MalK-like"/>
</dbReference>
<evidence type="ECO:0000256" key="5">
    <source>
        <dbReference type="ARBA" id="ARBA00022840"/>
    </source>
</evidence>
<dbReference type="InterPro" id="IPR047641">
    <property type="entry name" value="ABC_transpr_MalK/UgpC-like"/>
</dbReference>
<dbReference type="SMART" id="SM00382">
    <property type="entry name" value="AAA"/>
    <property type="match status" value="1"/>
</dbReference>
<sequence>MARLEIRGLRKNYGKVEALKGIDLDIAEGEFCVFVGPSGCGKSTLLRTIAGLEDISAGTIRIDGEVVNSLRPRDRNIAMVFQNYALYPYLNVFENIAFGLRARKVPDAEVRLRVGKAAEMLGITALLDRTPRQLSGGQRQRVAIGRAVVRDARLFLFDEPLSNLDAQLRDGMRAEIKRLHQEIGKTTIYVTHDQIEAMTLADRIVLLRDGVIEQQGAPLDLFERPVSRFVAGFLGSPQMNFVPAKLEARDGRLSLAFDEDRWLPLDRARAAAYDAWRGRDVIFGVRPEHISRGGNGASETASQPRIPVLIDLVQPTGTRTYAQFRLNGVEVTAELPSHWVESAGTRVELAVDMSRIVLIDPGTQKVIAG</sequence>
<dbReference type="InterPro" id="IPR008995">
    <property type="entry name" value="Mo/tungstate-bd_C_term_dom"/>
</dbReference>
<evidence type="ECO:0000313" key="7">
    <source>
        <dbReference type="EMBL" id="TCT13462.1"/>
    </source>
</evidence>
<dbReference type="GO" id="GO:0016887">
    <property type="term" value="F:ATP hydrolysis activity"/>
    <property type="evidence" value="ECO:0007669"/>
    <property type="project" value="InterPro"/>
</dbReference>
<protein>
    <submittedName>
        <fullName evidence="7">Carbohydrate ABC transporter ATP-binding protein (CUT1 family)</fullName>
    </submittedName>
</protein>
<keyword evidence="5 7" id="KW-0067">ATP-binding</keyword>
<comment type="caution">
    <text evidence="7">The sequence shown here is derived from an EMBL/GenBank/DDBJ whole genome shotgun (WGS) entry which is preliminary data.</text>
</comment>
<reference evidence="7 8" key="1">
    <citation type="submission" date="2019-03" db="EMBL/GenBank/DDBJ databases">
        <title>Genomic Encyclopedia of Type Strains, Phase IV (KMG-IV): sequencing the most valuable type-strain genomes for metagenomic binning, comparative biology and taxonomic classification.</title>
        <authorList>
            <person name="Goeker M."/>
        </authorList>
    </citation>
    <scope>NUCLEOTIDE SEQUENCE [LARGE SCALE GENOMIC DNA]</scope>
    <source>
        <strain evidence="7 8">DSM 19345</strain>
    </source>
</reference>
<keyword evidence="4" id="KW-0547">Nucleotide-binding</keyword>
<keyword evidence="8" id="KW-1185">Reference proteome</keyword>
<dbReference type="Pfam" id="PF17912">
    <property type="entry name" value="OB_MalK"/>
    <property type="match status" value="1"/>
</dbReference>
<dbReference type="RefSeq" id="WP_132804851.1">
    <property type="nucleotide sequence ID" value="NZ_SMAK01000001.1"/>
</dbReference>
<dbReference type="EMBL" id="SMAK01000001">
    <property type="protein sequence ID" value="TCT13462.1"/>
    <property type="molecule type" value="Genomic_DNA"/>
</dbReference>
<evidence type="ECO:0000313" key="8">
    <source>
        <dbReference type="Proteomes" id="UP000295678"/>
    </source>
</evidence>
<dbReference type="NCBIfam" id="NF008653">
    <property type="entry name" value="PRK11650.1"/>
    <property type="match status" value="1"/>
</dbReference>
<dbReference type="InterPro" id="IPR015855">
    <property type="entry name" value="ABC_transpr_MalK-like"/>
</dbReference>
<dbReference type="GO" id="GO:0140359">
    <property type="term" value="F:ABC-type transporter activity"/>
    <property type="evidence" value="ECO:0007669"/>
    <property type="project" value="InterPro"/>
</dbReference>
<dbReference type="InterPro" id="IPR027417">
    <property type="entry name" value="P-loop_NTPase"/>
</dbReference>
<organism evidence="7 8">
    <name type="scientific">Tepidamorphus gemmatus</name>
    <dbReference type="NCBI Taxonomy" id="747076"/>
    <lineage>
        <taxon>Bacteria</taxon>
        <taxon>Pseudomonadati</taxon>
        <taxon>Pseudomonadota</taxon>
        <taxon>Alphaproteobacteria</taxon>
        <taxon>Hyphomicrobiales</taxon>
        <taxon>Tepidamorphaceae</taxon>
        <taxon>Tepidamorphus</taxon>
    </lineage>
</organism>
<dbReference type="InterPro" id="IPR017871">
    <property type="entry name" value="ABC_transporter-like_CS"/>
</dbReference>
<keyword evidence="3" id="KW-0813">Transport</keyword>
<dbReference type="PANTHER" id="PTHR43875:SF10">
    <property type="entry name" value="BLL2173 PROTEIN"/>
    <property type="match status" value="1"/>
</dbReference>
<dbReference type="Proteomes" id="UP000295678">
    <property type="component" value="Unassembled WGS sequence"/>
</dbReference>
<dbReference type="GO" id="GO:0005524">
    <property type="term" value="F:ATP binding"/>
    <property type="evidence" value="ECO:0007669"/>
    <property type="project" value="UniProtKB-KW"/>
</dbReference>
<dbReference type="Gene3D" id="2.40.50.140">
    <property type="entry name" value="Nucleic acid-binding proteins"/>
    <property type="match status" value="1"/>
</dbReference>
<evidence type="ECO:0000256" key="3">
    <source>
        <dbReference type="ARBA" id="ARBA00022448"/>
    </source>
</evidence>
<evidence type="ECO:0000256" key="2">
    <source>
        <dbReference type="ARBA" id="ARBA00005417"/>
    </source>
</evidence>
<dbReference type="PANTHER" id="PTHR43875">
    <property type="entry name" value="MALTODEXTRIN IMPORT ATP-BINDING PROTEIN MSMX"/>
    <property type="match status" value="1"/>
</dbReference>
<comment type="subcellular location">
    <subcellularLocation>
        <location evidence="1">Cell inner membrane</location>
        <topology evidence="1">Peripheral membrane protein</topology>
    </subcellularLocation>
</comment>
<accession>A0A4R3MIK6</accession>